<feature type="signal peptide" evidence="1">
    <location>
        <begin position="1"/>
        <end position="23"/>
    </location>
</feature>
<keyword evidence="3" id="KW-1185">Reference proteome</keyword>
<name>A0ABP5JHX7_9ACTN</name>
<comment type="caution">
    <text evidence="2">The sequence shown here is derived from an EMBL/GenBank/DDBJ whole genome shotgun (WGS) entry which is preliminary data.</text>
</comment>
<dbReference type="PROSITE" id="PS51257">
    <property type="entry name" value="PROKAR_LIPOPROTEIN"/>
    <property type="match status" value="1"/>
</dbReference>
<sequence length="169" mass="17597">MVRARLAWAALLTSVLIGLAGCAEPVFVPVAGPGAPGYGESRTTPPPQVVITQAVEGKPLPDGGYIDAIGREGADLRVTGWALLNPEPPRGELQVVLPPGSTAEVLQVEALPRGDVVGVTGNPADLWAGFTFLLRGSLPDDVGICILSQSDQGAFRLGASDRKLCRKHK</sequence>
<reference evidence="3" key="1">
    <citation type="journal article" date="2019" name="Int. J. Syst. Evol. Microbiol.">
        <title>The Global Catalogue of Microorganisms (GCM) 10K type strain sequencing project: providing services to taxonomists for standard genome sequencing and annotation.</title>
        <authorList>
            <consortium name="The Broad Institute Genomics Platform"/>
            <consortium name="The Broad Institute Genome Sequencing Center for Infectious Disease"/>
            <person name="Wu L."/>
            <person name="Ma J."/>
        </authorList>
    </citation>
    <scope>NUCLEOTIDE SEQUENCE [LARGE SCALE GENOMIC DNA]</scope>
    <source>
        <strain evidence="3">JCM 16021</strain>
    </source>
</reference>
<proteinExistence type="predicted"/>
<evidence type="ECO:0000313" key="2">
    <source>
        <dbReference type="EMBL" id="GAA2115267.1"/>
    </source>
</evidence>
<feature type="chain" id="PRO_5045236832" evidence="1">
    <location>
        <begin position="24"/>
        <end position="169"/>
    </location>
</feature>
<evidence type="ECO:0000256" key="1">
    <source>
        <dbReference type="SAM" id="SignalP"/>
    </source>
</evidence>
<accession>A0ABP5JHX7</accession>
<dbReference type="EMBL" id="BAAAQQ010000002">
    <property type="protein sequence ID" value="GAA2115267.1"/>
    <property type="molecule type" value="Genomic_DNA"/>
</dbReference>
<evidence type="ECO:0000313" key="3">
    <source>
        <dbReference type="Proteomes" id="UP001500575"/>
    </source>
</evidence>
<protein>
    <submittedName>
        <fullName evidence="2">Uncharacterized protein</fullName>
    </submittedName>
</protein>
<dbReference type="Proteomes" id="UP001500575">
    <property type="component" value="Unassembled WGS sequence"/>
</dbReference>
<keyword evidence="1" id="KW-0732">Signal</keyword>
<gene>
    <name evidence="2" type="ORF">GCM10009843_04460</name>
</gene>
<organism evidence="2 3">
    <name type="scientific">Nocardioides bigeumensis</name>
    <dbReference type="NCBI Taxonomy" id="433657"/>
    <lineage>
        <taxon>Bacteria</taxon>
        <taxon>Bacillati</taxon>
        <taxon>Actinomycetota</taxon>
        <taxon>Actinomycetes</taxon>
        <taxon>Propionibacteriales</taxon>
        <taxon>Nocardioidaceae</taxon>
        <taxon>Nocardioides</taxon>
    </lineage>
</organism>